<feature type="domain" description="Sporulation stage II protein D amidase enhancer LytB N-terminal" evidence="1">
    <location>
        <begin position="56"/>
        <end position="147"/>
    </location>
</feature>
<reference evidence="2" key="1">
    <citation type="submission" date="2020-10" db="EMBL/GenBank/DDBJ databases">
        <authorList>
            <person name="Gilroy R."/>
        </authorList>
    </citation>
    <scope>NUCLEOTIDE SEQUENCE</scope>
    <source>
        <strain evidence="2">2830</strain>
    </source>
</reference>
<sequence length="293" mass="31396">MVRRPKRWIAACFLLLLAAVLAAFYFHGKAAVKQTAAEMPEKTARLIILRHTADGAAEQIPLEDALVGFLAGEMSAEAPEAALQAQAVAARSYVYARNLSAGEVCDDSAHCLAYLSEEERRKRWGRHFAKYEEKLKAAVAATADLMLLSDGEVQAAYFHAVCGGMTENAADCWGGSVQTAAVPCFWDGGAAGNISASFWPKAELAAKLGVTEEELALLTVRTTSASGRVQRLSCGAKSWRGSEFRSLLGLRSTDFNWLATAEGYWFTVQGYGHGVGMCQAGAIGLAEQGSDFN</sequence>
<dbReference type="Proteomes" id="UP000824124">
    <property type="component" value="Unassembled WGS sequence"/>
</dbReference>
<evidence type="ECO:0000259" key="1">
    <source>
        <dbReference type="Pfam" id="PF08486"/>
    </source>
</evidence>
<dbReference type="InterPro" id="IPR013486">
    <property type="entry name" value="SpoIID/LytB"/>
</dbReference>
<proteinExistence type="predicted"/>
<dbReference type="EMBL" id="DVMH01000022">
    <property type="protein sequence ID" value="HIU10547.1"/>
    <property type="molecule type" value="Genomic_DNA"/>
</dbReference>
<dbReference type="GO" id="GO:0030435">
    <property type="term" value="P:sporulation resulting in formation of a cellular spore"/>
    <property type="evidence" value="ECO:0007669"/>
    <property type="project" value="InterPro"/>
</dbReference>
<accession>A0A9D1KXX6</accession>
<comment type="caution">
    <text evidence="2">The sequence shown here is derived from an EMBL/GenBank/DDBJ whole genome shotgun (WGS) entry which is preliminary data.</text>
</comment>
<dbReference type="Pfam" id="PF08486">
    <property type="entry name" value="SpoIID"/>
    <property type="match status" value="1"/>
</dbReference>
<organism evidence="2 3">
    <name type="scientific">Candidatus Avidehalobacter gallistercoris</name>
    <dbReference type="NCBI Taxonomy" id="2840694"/>
    <lineage>
        <taxon>Bacteria</taxon>
        <taxon>Bacillati</taxon>
        <taxon>Bacillota</taxon>
        <taxon>Clostridia</taxon>
        <taxon>Eubacteriales</taxon>
        <taxon>Peptococcaceae</taxon>
        <taxon>Peptococcaceae incertae sedis</taxon>
        <taxon>Candidatus Avidehalobacter</taxon>
    </lineage>
</organism>
<reference evidence="2" key="2">
    <citation type="journal article" date="2021" name="PeerJ">
        <title>Extensive microbial diversity within the chicken gut microbiome revealed by metagenomics and culture.</title>
        <authorList>
            <person name="Gilroy R."/>
            <person name="Ravi A."/>
            <person name="Getino M."/>
            <person name="Pursley I."/>
            <person name="Horton D.L."/>
            <person name="Alikhan N.F."/>
            <person name="Baker D."/>
            <person name="Gharbi K."/>
            <person name="Hall N."/>
            <person name="Watson M."/>
            <person name="Adriaenssens E.M."/>
            <person name="Foster-Nyarko E."/>
            <person name="Jarju S."/>
            <person name="Secka A."/>
            <person name="Antonio M."/>
            <person name="Oren A."/>
            <person name="Chaudhuri R.R."/>
            <person name="La Ragione R."/>
            <person name="Hildebrand F."/>
            <person name="Pallen M.J."/>
        </authorList>
    </citation>
    <scope>NUCLEOTIDE SEQUENCE</scope>
    <source>
        <strain evidence="2">2830</strain>
    </source>
</reference>
<dbReference type="InterPro" id="IPR013693">
    <property type="entry name" value="SpoIID/LytB_N"/>
</dbReference>
<dbReference type="NCBIfam" id="TIGR02669">
    <property type="entry name" value="SpoIID_LytB"/>
    <property type="match status" value="1"/>
</dbReference>
<dbReference type="AlphaFoldDB" id="A0A9D1KXX6"/>
<evidence type="ECO:0000313" key="3">
    <source>
        <dbReference type="Proteomes" id="UP000824124"/>
    </source>
</evidence>
<gene>
    <name evidence="2" type="ORF">IAB00_04785</name>
</gene>
<feature type="non-terminal residue" evidence="2">
    <location>
        <position position="293"/>
    </location>
</feature>
<protein>
    <submittedName>
        <fullName evidence="2">SpoIID/LytB domain-containing protein</fullName>
    </submittedName>
</protein>
<name>A0A9D1KXX6_9FIRM</name>
<evidence type="ECO:0000313" key="2">
    <source>
        <dbReference type="EMBL" id="HIU10547.1"/>
    </source>
</evidence>